<sequence>MHLRQASAVEAVSTSYCENWKVVTGGESVIAKITNCLNFFYYSTVQELGVERVATAECGGRAAESLALHE</sequence>
<proteinExistence type="predicted"/>
<dbReference type="RefSeq" id="WP_190943982.1">
    <property type="nucleotide sequence ID" value="NZ_JACJSI010000094.1"/>
</dbReference>
<dbReference type="Proteomes" id="UP000623440">
    <property type="component" value="Unassembled WGS sequence"/>
</dbReference>
<protein>
    <submittedName>
        <fullName evidence="1">Uncharacterized protein</fullName>
    </submittedName>
</protein>
<accession>A0ABR8DWY9</accession>
<comment type="caution">
    <text evidence="1">The sequence shown here is derived from an EMBL/GenBank/DDBJ whole genome shotgun (WGS) entry which is preliminary data.</text>
</comment>
<organism evidence="1 2">
    <name type="scientific">Nostoc flagelliforme FACHB-838</name>
    <dbReference type="NCBI Taxonomy" id="2692904"/>
    <lineage>
        <taxon>Bacteria</taxon>
        <taxon>Bacillati</taxon>
        <taxon>Cyanobacteriota</taxon>
        <taxon>Cyanophyceae</taxon>
        <taxon>Nostocales</taxon>
        <taxon>Nostocaceae</taxon>
        <taxon>Nostoc</taxon>
    </lineage>
</organism>
<evidence type="ECO:0000313" key="1">
    <source>
        <dbReference type="EMBL" id="MBD2533396.1"/>
    </source>
</evidence>
<gene>
    <name evidence="1" type="ORF">H6G97_29080</name>
</gene>
<name>A0ABR8DWY9_9NOSO</name>
<dbReference type="EMBL" id="JACJSI010000094">
    <property type="protein sequence ID" value="MBD2533396.1"/>
    <property type="molecule type" value="Genomic_DNA"/>
</dbReference>
<reference evidence="1 2" key="1">
    <citation type="journal article" date="2020" name="ISME J.">
        <title>Comparative genomics reveals insights into cyanobacterial evolution and habitat adaptation.</title>
        <authorList>
            <person name="Chen M.Y."/>
            <person name="Teng W.K."/>
            <person name="Zhao L."/>
            <person name="Hu C.X."/>
            <person name="Zhou Y.K."/>
            <person name="Han B.P."/>
            <person name="Song L.R."/>
            <person name="Shu W.S."/>
        </authorList>
    </citation>
    <scope>NUCLEOTIDE SEQUENCE [LARGE SCALE GENOMIC DNA]</scope>
    <source>
        <strain evidence="1 2">FACHB-838</strain>
    </source>
</reference>
<evidence type="ECO:0000313" key="2">
    <source>
        <dbReference type="Proteomes" id="UP000623440"/>
    </source>
</evidence>
<keyword evidence="2" id="KW-1185">Reference proteome</keyword>